<evidence type="ECO:0000313" key="5">
    <source>
        <dbReference type="Proteomes" id="UP001500618"/>
    </source>
</evidence>
<reference evidence="5" key="1">
    <citation type="journal article" date="2019" name="Int. J. Syst. Evol. Microbiol.">
        <title>The Global Catalogue of Microorganisms (GCM) 10K type strain sequencing project: providing services to taxonomists for standard genome sequencing and annotation.</title>
        <authorList>
            <consortium name="The Broad Institute Genomics Platform"/>
            <consortium name="The Broad Institute Genome Sequencing Center for Infectious Disease"/>
            <person name="Wu L."/>
            <person name="Ma J."/>
        </authorList>
    </citation>
    <scope>NUCLEOTIDE SEQUENCE [LARGE SCALE GENOMIC DNA]</scope>
    <source>
        <strain evidence="5">JCM 14718</strain>
    </source>
</reference>
<gene>
    <name evidence="4" type="ORF">GCM10009765_80080</name>
</gene>
<keyword evidence="3" id="KW-0732">Signal</keyword>
<dbReference type="InterPro" id="IPR006059">
    <property type="entry name" value="SBP"/>
</dbReference>
<evidence type="ECO:0000256" key="3">
    <source>
        <dbReference type="ARBA" id="ARBA00022729"/>
    </source>
</evidence>
<keyword evidence="2" id="KW-0813">Transport</keyword>
<dbReference type="CDD" id="cd13585">
    <property type="entry name" value="PBP2_TMBP_like"/>
    <property type="match status" value="1"/>
</dbReference>
<evidence type="ECO:0000256" key="2">
    <source>
        <dbReference type="ARBA" id="ARBA00022448"/>
    </source>
</evidence>
<dbReference type="Pfam" id="PF01547">
    <property type="entry name" value="SBP_bac_1"/>
    <property type="match status" value="1"/>
</dbReference>
<comment type="caution">
    <text evidence="4">The sequence shown here is derived from an EMBL/GenBank/DDBJ whole genome shotgun (WGS) entry which is preliminary data.</text>
</comment>
<dbReference type="PANTHER" id="PTHR30061:SF50">
    <property type="entry name" value="MALTOSE_MALTODEXTRIN-BINDING PERIPLASMIC PROTEIN"/>
    <property type="match status" value="1"/>
</dbReference>
<protein>
    <submittedName>
        <fullName evidence="4">Sugar ABC transporter substrate-binding protein</fullName>
    </submittedName>
</protein>
<dbReference type="EMBL" id="BAAANY010000043">
    <property type="protein sequence ID" value="GAA1719712.1"/>
    <property type="molecule type" value="Genomic_DNA"/>
</dbReference>
<organism evidence="4 5">
    <name type="scientific">Fodinicola feengrottensis</name>
    <dbReference type="NCBI Taxonomy" id="435914"/>
    <lineage>
        <taxon>Bacteria</taxon>
        <taxon>Bacillati</taxon>
        <taxon>Actinomycetota</taxon>
        <taxon>Actinomycetes</taxon>
        <taxon>Mycobacteriales</taxon>
        <taxon>Fodinicola</taxon>
    </lineage>
</organism>
<dbReference type="RefSeq" id="WP_344315210.1">
    <property type="nucleotide sequence ID" value="NZ_BAAANY010000043.1"/>
</dbReference>
<dbReference type="SUPFAM" id="SSF53850">
    <property type="entry name" value="Periplasmic binding protein-like II"/>
    <property type="match status" value="1"/>
</dbReference>
<proteinExistence type="inferred from homology"/>
<dbReference type="Gene3D" id="3.40.190.10">
    <property type="entry name" value="Periplasmic binding protein-like II"/>
    <property type="match status" value="1"/>
</dbReference>
<name>A0ABP4V814_9ACTN</name>
<keyword evidence="5" id="KW-1185">Reference proteome</keyword>
<evidence type="ECO:0000256" key="1">
    <source>
        <dbReference type="ARBA" id="ARBA00008520"/>
    </source>
</evidence>
<dbReference type="Proteomes" id="UP001500618">
    <property type="component" value="Unassembled WGS sequence"/>
</dbReference>
<dbReference type="PROSITE" id="PS51257">
    <property type="entry name" value="PROKAR_LIPOPROTEIN"/>
    <property type="match status" value="1"/>
</dbReference>
<evidence type="ECO:0000313" key="4">
    <source>
        <dbReference type="EMBL" id="GAA1719712.1"/>
    </source>
</evidence>
<accession>A0ABP4V814</accession>
<dbReference type="PANTHER" id="PTHR30061">
    <property type="entry name" value="MALTOSE-BINDING PERIPLASMIC PROTEIN"/>
    <property type="match status" value="1"/>
</dbReference>
<sequence length="421" mass="45035">MRMDRIRRVAALVAAGVLGLVMSGCGSSGGVPSDPNQVAGKVTMWIYPISADLEKTWWQPKVAEFRKKFPQVSVDVVVQPWANRDEQLTTAIAGNKGPDVVYLIPDQLSQYADTGALADVSDVITKDRSDFRDNALQAMTYDGKLYGVPLLMSVTTTMVNKNVMQAAGVTSIPQTWDQFLADAAKIKAKGYYATTYAGDPTQTLNQTFYPLLWQAGGDVLSADGKKCTINSAAGVRALQFVKKLVDSGYTPKDALTTALQAETSPFAQAKVGMTISTPSADLSTYKLPKANYQVGPPLTDVKSVGYGTVGGLSVLQSSQNTAAAKAWVQWVTLASQMGPYDKSRNFFAPRKSVGSLFASDPLVGGEEKYLDLMRPGVLSPQGRALMDLIKPHLQAVLLGKAQPQQALDAAASEVNALLARG</sequence>
<comment type="similarity">
    <text evidence="1">Belongs to the bacterial solute-binding protein 1 family.</text>
</comment>